<organism evidence="2 3">
    <name type="scientific">Priestia megaterium (strain ATCC 14581 / DSM 32 / CCUG 1817 / JCM 2506 / NBRC 15308 / NCIMB 9376 / NCTC 10342 / NRRL B-14308 / VKM B-512 / Ford 19)</name>
    <name type="common">Bacillus megaterium</name>
    <dbReference type="NCBI Taxonomy" id="1348623"/>
    <lineage>
        <taxon>Bacteria</taxon>
        <taxon>Bacillati</taxon>
        <taxon>Bacillota</taxon>
        <taxon>Bacilli</taxon>
        <taxon>Bacillales</taxon>
        <taxon>Bacillaceae</taxon>
        <taxon>Priestia</taxon>
    </lineage>
</organism>
<evidence type="ECO:0000313" key="2">
    <source>
        <dbReference type="EMBL" id="AJI25847.1"/>
    </source>
</evidence>
<proteinExistence type="predicted"/>
<dbReference type="RefSeq" id="WP_236702276.1">
    <property type="nucleotide sequence ID" value="NZ_CP009921.1"/>
</dbReference>
<gene>
    <name evidence="2" type="ORF">BG04_5728</name>
</gene>
<dbReference type="KEGG" id="bmeg:BG04_5728"/>
<dbReference type="EMBL" id="CP009921">
    <property type="protein sequence ID" value="AJI25847.1"/>
    <property type="molecule type" value="Genomic_DNA"/>
</dbReference>
<dbReference type="Proteomes" id="UP000031829">
    <property type="component" value="Plasmid pBMV_2"/>
</dbReference>
<evidence type="ECO:0000313" key="3">
    <source>
        <dbReference type="Proteomes" id="UP000031829"/>
    </source>
</evidence>
<dbReference type="AlphaFoldDB" id="A0A0B6AXQ2"/>
<accession>A0A0B6AXQ2</accession>
<reference evidence="2 3" key="1">
    <citation type="journal article" date="2015" name="Genome Announc.">
        <title>Complete genome sequences for 35 biothreat assay-relevant bacillus species.</title>
        <authorList>
            <person name="Johnson S.L."/>
            <person name="Daligault H.E."/>
            <person name="Davenport K.W."/>
            <person name="Jaissle J."/>
            <person name="Frey K.G."/>
            <person name="Ladner J.T."/>
            <person name="Broomall S.M."/>
            <person name="Bishop-Lilly K.A."/>
            <person name="Bruce D.C."/>
            <person name="Gibbons H.S."/>
            <person name="Coyne S.R."/>
            <person name="Lo C.C."/>
            <person name="Meincke L."/>
            <person name="Munk A.C."/>
            <person name="Koroleva G.I."/>
            <person name="Rosenzweig C.N."/>
            <person name="Palacios G.F."/>
            <person name="Redden C.L."/>
            <person name="Minogue T.D."/>
            <person name="Chain P.S."/>
        </authorList>
    </citation>
    <scope>NUCLEOTIDE SEQUENCE [LARGE SCALE GENOMIC DNA]</scope>
    <source>
        <strain evidence="3">ATCC 14581 / DSM 32 / JCM 2506 / NBRC 15308 / NCIMB 9376 / NCTC 10342 / NRRL B-14308 / VKM B-512</strain>
        <plasmid evidence="2 3">pBMV_2</plasmid>
    </source>
</reference>
<name>A0A0B6AXQ2_PRIM2</name>
<keyword evidence="1" id="KW-0732">Signal</keyword>
<keyword evidence="2" id="KW-0614">Plasmid</keyword>
<sequence length="155" mass="17462">MMNRKQKIVAAAAGIIVALGIGTAAISSQNSSPVQGNGQLEALSPLEMKKFMKEDGTGFVMCSFDEEKRVVYMNDVKKALKENDVDAKELNIDDPKFELDKTQSDYGVKQHINTLAVYKKGKIEKQIEFDEYEPSELESELSHFIKTSKELYFEE</sequence>
<geneLocation type="plasmid" evidence="2 3">
    <name>pBMV_2</name>
</geneLocation>
<feature type="signal peptide" evidence="1">
    <location>
        <begin position="1"/>
        <end position="24"/>
    </location>
</feature>
<dbReference type="GeneID" id="93645795"/>
<protein>
    <submittedName>
        <fullName evidence="2">Uncharacterized protein</fullName>
    </submittedName>
</protein>
<feature type="chain" id="PRO_5039045647" evidence="1">
    <location>
        <begin position="25"/>
        <end position="155"/>
    </location>
</feature>
<evidence type="ECO:0000256" key="1">
    <source>
        <dbReference type="SAM" id="SignalP"/>
    </source>
</evidence>
<dbReference type="Gene3D" id="3.40.30.10">
    <property type="entry name" value="Glutaredoxin"/>
    <property type="match status" value="1"/>
</dbReference>
<dbReference type="HOGENOM" id="CLU_1746026_0_0_9"/>